<sequence length="395" mass="43839">MLIGLLGKTNVGKTTFFNAATMLNAQIADHPFTTIEPNIGVAYVRVDCVCRELKVKDNPRRSVCIDGRRFIPVKMIDVAGLVPDAHKGRGLGNKFLDDARQADVLIHVVDASGSTDSEGRRCEPGSNDPLKDIEFVELEFDLWLASVIARDWARNAKEAEHKGLKMEHILANRLSGLAIGEHVIADTLNELKGKRFSEWDESDMLRFARALRMKAKPIVIAANKADMHTAKPNIERIRATGRMVVPCIAEAELLLRRAASKGMIEYIPGDGTFKVKDGSLTIEQRRALEKVRMLMEEYGGTGVQRAINTAVIDALHMITVYPVEDEHNLTDKDGNVLPDAFLLKQGSTPKDLAMSVHSDLAKNFLYAIDARSKQRLGAEYRLSDRDIIKIVSASR</sequence>
<evidence type="ECO:0000259" key="4">
    <source>
        <dbReference type="PROSITE" id="PS51880"/>
    </source>
</evidence>
<keyword evidence="6" id="KW-1185">Reference proteome</keyword>
<feature type="domain" description="OBG-type G" evidence="3">
    <location>
        <begin position="1"/>
        <end position="267"/>
    </location>
</feature>
<dbReference type="Pfam" id="PF01926">
    <property type="entry name" value="MMR_HSR1"/>
    <property type="match status" value="1"/>
</dbReference>
<dbReference type="Gene3D" id="3.40.50.300">
    <property type="entry name" value="P-loop containing nucleotide triphosphate hydrolases"/>
    <property type="match status" value="1"/>
</dbReference>
<dbReference type="InterPro" id="IPR012676">
    <property type="entry name" value="TGS-like"/>
</dbReference>
<keyword evidence="2" id="KW-0547">Nucleotide-binding</keyword>
<dbReference type="PROSITE" id="PS51710">
    <property type="entry name" value="G_OBG"/>
    <property type="match status" value="1"/>
</dbReference>
<dbReference type="InterPro" id="IPR031167">
    <property type="entry name" value="G_OBG"/>
</dbReference>
<dbReference type="Gene3D" id="1.10.8.470">
    <property type="match status" value="1"/>
</dbReference>
<evidence type="ECO:0000256" key="1">
    <source>
        <dbReference type="ARBA" id="ARBA00007476"/>
    </source>
</evidence>
<dbReference type="GO" id="GO:0005525">
    <property type="term" value="F:GTP binding"/>
    <property type="evidence" value="ECO:0007669"/>
    <property type="project" value="InterPro"/>
</dbReference>
<dbReference type="PRINTS" id="PR00326">
    <property type="entry name" value="GTP1OBG"/>
</dbReference>
<feature type="domain" description="TGS" evidence="4">
    <location>
        <begin position="316"/>
        <end position="392"/>
    </location>
</feature>
<dbReference type="SUPFAM" id="SSF52540">
    <property type="entry name" value="P-loop containing nucleoside triphosphate hydrolases"/>
    <property type="match status" value="1"/>
</dbReference>
<dbReference type="InterPro" id="IPR012675">
    <property type="entry name" value="Beta-grasp_dom_sf"/>
</dbReference>
<dbReference type="InterPro" id="IPR004095">
    <property type="entry name" value="TGS"/>
</dbReference>
<dbReference type="CDD" id="cd01669">
    <property type="entry name" value="TGS_MJ1332_like"/>
    <property type="match status" value="1"/>
</dbReference>
<dbReference type="EMBL" id="LT981265">
    <property type="protein sequence ID" value="SPC33895.1"/>
    <property type="molecule type" value="Genomic_DNA"/>
</dbReference>
<dbReference type="PROSITE" id="PS51880">
    <property type="entry name" value="TGS"/>
    <property type="match status" value="1"/>
</dbReference>
<evidence type="ECO:0000256" key="2">
    <source>
        <dbReference type="ARBA" id="ARBA00022741"/>
    </source>
</evidence>
<dbReference type="AlphaFoldDB" id="A0A2K5AQJ4"/>
<comment type="similarity">
    <text evidence="1">Belongs to the RelA/SpoT family.</text>
</comment>
<organism evidence="5 6">
    <name type="scientific">Candidatus Nitrosocaldus cavascurensis</name>
    <dbReference type="NCBI Taxonomy" id="2058097"/>
    <lineage>
        <taxon>Archaea</taxon>
        <taxon>Nitrososphaerota</taxon>
        <taxon>Nitrososphaeria</taxon>
        <taxon>Candidatus Nitrosocaldales</taxon>
        <taxon>Candidatus Nitrosocaldaceae</taxon>
        <taxon>Candidatus Nitrosocaldus</taxon>
    </lineage>
</organism>
<dbReference type="InterPro" id="IPR027417">
    <property type="entry name" value="P-loop_NTPase"/>
</dbReference>
<accession>A0A2K5AQJ4</accession>
<dbReference type="Pfam" id="PF02824">
    <property type="entry name" value="TGS"/>
    <property type="match status" value="1"/>
</dbReference>
<proteinExistence type="inferred from homology"/>
<evidence type="ECO:0000259" key="3">
    <source>
        <dbReference type="PROSITE" id="PS51710"/>
    </source>
</evidence>
<dbReference type="GO" id="GO:0005737">
    <property type="term" value="C:cytoplasm"/>
    <property type="evidence" value="ECO:0007669"/>
    <property type="project" value="TreeGrafter"/>
</dbReference>
<dbReference type="RefSeq" id="WP_103287325.1">
    <property type="nucleotide sequence ID" value="NZ_LT981265.1"/>
</dbReference>
<reference evidence="6" key="1">
    <citation type="submission" date="2018-01" db="EMBL/GenBank/DDBJ databases">
        <authorList>
            <person name="Kerou L M."/>
        </authorList>
    </citation>
    <scope>NUCLEOTIDE SEQUENCE [LARGE SCALE GENOMIC DNA]</scope>
    <source>
        <strain evidence="6">SCU2</strain>
    </source>
</reference>
<dbReference type="FunFam" id="3.10.20.30:FF:000002">
    <property type="entry name" value="GTP pyrophosphokinase (RelA/SpoT)"/>
    <property type="match status" value="1"/>
</dbReference>
<evidence type="ECO:0008006" key="7">
    <source>
        <dbReference type="Google" id="ProtNLM"/>
    </source>
</evidence>
<dbReference type="GO" id="GO:0016887">
    <property type="term" value="F:ATP hydrolysis activity"/>
    <property type="evidence" value="ECO:0007669"/>
    <property type="project" value="TreeGrafter"/>
</dbReference>
<dbReference type="SUPFAM" id="SSF81271">
    <property type="entry name" value="TGS-like"/>
    <property type="match status" value="1"/>
</dbReference>
<dbReference type="InterPro" id="IPR006073">
    <property type="entry name" value="GTP-bd"/>
</dbReference>
<protein>
    <recommendedName>
        <fullName evidence="7">Redox-regulated ATPase YchF</fullName>
    </recommendedName>
</protein>
<dbReference type="Pfam" id="PF08438">
    <property type="entry name" value="YGR210-like_G4"/>
    <property type="match status" value="1"/>
</dbReference>
<dbReference type="InterPro" id="IPR013646">
    <property type="entry name" value="YGR210-like_G4"/>
</dbReference>
<evidence type="ECO:0000313" key="5">
    <source>
        <dbReference type="EMBL" id="SPC33895.1"/>
    </source>
</evidence>
<dbReference type="Gene3D" id="3.10.20.30">
    <property type="match status" value="1"/>
</dbReference>
<dbReference type="NCBIfam" id="NF007171">
    <property type="entry name" value="PRK09602.1"/>
    <property type="match status" value="1"/>
</dbReference>
<dbReference type="GeneID" id="41594778"/>
<dbReference type="PANTHER" id="PTHR23305:SF1">
    <property type="entry name" value="OBG-TYPE G DOMAIN-CONTAINING PROTEIN"/>
    <property type="match status" value="1"/>
</dbReference>
<name>A0A2K5AQJ4_9ARCH</name>
<dbReference type="KEGG" id="ncv:NCAV_0714"/>
<dbReference type="PANTHER" id="PTHR23305">
    <property type="entry name" value="OBG GTPASE FAMILY"/>
    <property type="match status" value="1"/>
</dbReference>
<dbReference type="Proteomes" id="UP000236248">
    <property type="component" value="Chromosome NCAV"/>
</dbReference>
<gene>
    <name evidence="5" type="ORF">NCAV_0714</name>
</gene>
<dbReference type="CDD" id="cd01899">
    <property type="entry name" value="Ygr210"/>
    <property type="match status" value="1"/>
</dbReference>
<evidence type="ECO:0000313" key="6">
    <source>
        <dbReference type="Proteomes" id="UP000236248"/>
    </source>
</evidence>